<organism evidence="2 3">
    <name type="scientific">Ancylostoma duodenale</name>
    <dbReference type="NCBI Taxonomy" id="51022"/>
    <lineage>
        <taxon>Eukaryota</taxon>
        <taxon>Metazoa</taxon>
        <taxon>Ecdysozoa</taxon>
        <taxon>Nematoda</taxon>
        <taxon>Chromadorea</taxon>
        <taxon>Rhabditida</taxon>
        <taxon>Rhabditina</taxon>
        <taxon>Rhabditomorpha</taxon>
        <taxon>Strongyloidea</taxon>
        <taxon>Ancylostomatidae</taxon>
        <taxon>Ancylostomatinae</taxon>
        <taxon>Ancylostoma</taxon>
    </lineage>
</organism>
<proteinExistence type="predicted"/>
<dbReference type="InterPro" id="IPR002035">
    <property type="entry name" value="VWF_A"/>
</dbReference>
<feature type="non-terminal residue" evidence="2">
    <location>
        <position position="1"/>
    </location>
</feature>
<accession>A0A0C2CEK9</accession>
<dbReference type="EMBL" id="KN760968">
    <property type="protein sequence ID" value="KIH48277.1"/>
    <property type="molecule type" value="Genomic_DNA"/>
</dbReference>
<dbReference type="Gene3D" id="3.40.50.410">
    <property type="entry name" value="von Willebrand factor, type A domain"/>
    <property type="match status" value="1"/>
</dbReference>
<dbReference type="InterPro" id="IPR036465">
    <property type="entry name" value="vWFA_dom_sf"/>
</dbReference>
<protein>
    <recommendedName>
        <fullName evidence="1">VWFA domain-containing protein</fullName>
    </recommendedName>
</protein>
<reference evidence="2 3" key="1">
    <citation type="submission" date="2013-12" db="EMBL/GenBank/DDBJ databases">
        <title>Draft genome of the parsitic nematode Ancylostoma duodenale.</title>
        <authorList>
            <person name="Mitreva M."/>
        </authorList>
    </citation>
    <scope>NUCLEOTIDE SEQUENCE [LARGE SCALE GENOMIC DNA]</scope>
    <source>
        <strain evidence="2 3">Zhejiang</strain>
    </source>
</reference>
<dbReference type="PROSITE" id="PS50234">
    <property type="entry name" value="VWFA"/>
    <property type="match status" value="1"/>
</dbReference>
<gene>
    <name evidence="2" type="ORF">ANCDUO_21655</name>
</gene>
<dbReference type="Proteomes" id="UP000054047">
    <property type="component" value="Unassembled WGS sequence"/>
</dbReference>
<dbReference type="SUPFAM" id="SSF53300">
    <property type="entry name" value="vWA-like"/>
    <property type="match status" value="1"/>
</dbReference>
<feature type="domain" description="VWFA" evidence="1">
    <location>
        <begin position="1"/>
        <end position="96"/>
    </location>
</feature>
<dbReference type="OrthoDB" id="5829213at2759"/>
<keyword evidence="3" id="KW-1185">Reference proteome</keyword>
<evidence type="ECO:0000259" key="1">
    <source>
        <dbReference type="PROSITE" id="PS50234"/>
    </source>
</evidence>
<name>A0A0C2CEK9_9BILA</name>
<evidence type="ECO:0000313" key="3">
    <source>
        <dbReference type="Proteomes" id="UP000054047"/>
    </source>
</evidence>
<sequence>GLKKALEVLESGRKGGVRKDAKPVIVIYASDFGRDDVDKTLQLAEQAQLKGTHIIVVAFKEGGKLKSLEQLKVVASPGSFFKSTVANLGDNILSALCNIQG</sequence>
<dbReference type="AlphaFoldDB" id="A0A0C2CEK9"/>
<evidence type="ECO:0000313" key="2">
    <source>
        <dbReference type="EMBL" id="KIH48277.1"/>
    </source>
</evidence>
<dbReference type="Pfam" id="PF00092">
    <property type="entry name" value="VWA"/>
    <property type="match status" value="1"/>
</dbReference>